<dbReference type="SUPFAM" id="SSF48452">
    <property type="entry name" value="TPR-like"/>
    <property type="match status" value="1"/>
</dbReference>
<organism evidence="2 3">
    <name type="scientific">Leucothrix pacifica</name>
    <dbReference type="NCBI Taxonomy" id="1247513"/>
    <lineage>
        <taxon>Bacteria</taxon>
        <taxon>Pseudomonadati</taxon>
        <taxon>Pseudomonadota</taxon>
        <taxon>Gammaproteobacteria</taxon>
        <taxon>Thiotrichales</taxon>
        <taxon>Thiotrichaceae</taxon>
        <taxon>Leucothrix</taxon>
    </lineage>
</organism>
<evidence type="ECO:0000313" key="2">
    <source>
        <dbReference type="EMBL" id="PWQ91996.1"/>
    </source>
</evidence>
<evidence type="ECO:0000256" key="1">
    <source>
        <dbReference type="PROSITE-ProRule" id="PRU00339"/>
    </source>
</evidence>
<sequence length="452" mass="52243">MENYQNTLSEIDENTPQDNRDIQRVEALLNALLEQYGQFALLIDNLETYQDSQSKKITDPDTQNWLQAAQNTTRHGLKLLTTSRYQLPDWPEHNIERIGKPIYTDYLAFLRQLKLPARFMVNSERQQTAYETLGANFRALHYFALATEGMTLIEEQQFLNVLAEVTHDIQINIALKELIEQCSEPQKELLHLMQVYPFSVNLSGIYRIAPVTMSVEKYLEHLLAVSLLERYWNTDIKEYEYVLPPLVSNWLEVNNTAKLDESLKQTAALYFLEQLENRTKDSWVHILNTIKLLSDSKLMPQAHRLILDWVVETLVNAAQYQELLRYWLPPLLQSDDRHIVGDALNQIGRVKSHVGEYESAIEVLKQAMEYTVNDDPDTYGSVLNNLANIQLDQGDYEKAIVNLEESLRFVRQGTDIEGEAITLNNLGQAYALMGDFENAYEYLEAALVVHHF</sequence>
<dbReference type="OrthoDB" id="5620696at2"/>
<proteinExistence type="predicted"/>
<evidence type="ECO:0000313" key="3">
    <source>
        <dbReference type="Proteomes" id="UP000245539"/>
    </source>
</evidence>
<feature type="repeat" description="TPR" evidence="1">
    <location>
        <begin position="341"/>
        <end position="374"/>
    </location>
</feature>
<name>A0A317BZW7_9GAMM</name>
<keyword evidence="1" id="KW-0802">TPR repeat</keyword>
<dbReference type="Pfam" id="PF13181">
    <property type="entry name" value="TPR_8"/>
    <property type="match status" value="1"/>
</dbReference>
<dbReference type="Proteomes" id="UP000245539">
    <property type="component" value="Unassembled WGS sequence"/>
</dbReference>
<dbReference type="PANTHER" id="PTHR10098">
    <property type="entry name" value="RAPSYN-RELATED"/>
    <property type="match status" value="1"/>
</dbReference>
<dbReference type="PROSITE" id="PS50293">
    <property type="entry name" value="TPR_REGION"/>
    <property type="match status" value="1"/>
</dbReference>
<keyword evidence="3" id="KW-1185">Reference proteome</keyword>
<dbReference type="InterPro" id="IPR011990">
    <property type="entry name" value="TPR-like_helical_dom_sf"/>
</dbReference>
<dbReference type="InterPro" id="IPR019734">
    <property type="entry name" value="TPR_rpt"/>
</dbReference>
<dbReference type="SMART" id="SM00028">
    <property type="entry name" value="TPR"/>
    <property type="match status" value="3"/>
</dbReference>
<dbReference type="Pfam" id="PF13424">
    <property type="entry name" value="TPR_12"/>
    <property type="match status" value="1"/>
</dbReference>
<dbReference type="Gene3D" id="1.25.40.10">
    <property type="entry name" value="Tetratricopeptide repeat domain"/>
    <property type="match status" value="1"/>
</dbReference>
<dbReference type="EMBL" id="QGKM01000144">
    <property type="protein sequence ID" value="PWQ91996.1"/>
    <property type="molecule type" value="Genomic_DNA"/>
</dbReference>
<comment type="caution">
    <text evidence="2">The sequence shown here is derived from an EMBL/GenBank/DDBJ whole genome shotgun (WGS) entry which is preliminary data.</text>
</comment>
<feature type="non-terminal residue" evidence="2">
    <location>
        <position position="452"/>
    </location>
</feature>
<gene>
    <name evidence="2" type="ORF">DKW60_23470</name>
</gene>
<protein>
    <submittedName>
        <fullName evidence="2">Uncharacterized protein</fullName>
    </submittedName>
</protein>
<accession>A0A317BZW7</accession>
<reference evidence="2 3" key="1">
    <citation type="submission" date="2018-05" db="EMBL/GenBank/DDBJ databases">
        <title>Leucothrix arctica sp. nov., isolated from Arctic seawater.</title>
        <authorList>
            <person name="Choi A."/>
            <person name="Baek K."/>
        </authorList>
    </citation>
    <scope>NUCLEOTIDE SEQUENCE [LARGE SCALE GENOMIC DNA]</scope>
    <source>
        <strain evidence="2 3">JCM 18388</strain>
    </source>
</reference>
<dbReference type="AlphaFoldDB" id="A0A317BZW7"/>
<dbReference type="PROSITE" id="PS50005">
    <property type="entry name" value="TPR"/>
    <property type="match status" value="1"/>
</dbReference>
<dbReference type="RefSeq" id="WP_146203571.1">
    <property type="nucleotide sequence ID" value="NZ_QGKM01000144.1"/>
</dbReference>